<protein>
    <submittedName>
        <fullName evidence="2">Uncharacterized protein</fullName>
    </submittedName>
</protein>
<dbReference type="EMBL" id="FRBW01000001">
    <property type="protein sequence ID" value="SHL33206.1"/>
    <property type="molecule type" value="Genomic_DNA"/>
</dbReference>
<sequence>MADKTDQPGLKSRGSRQVPQKPGAKLQDAKPGLKSRGMLSHGGGLEADGTPKPKKSRGMLAHGPDVNSGEAKTLDGPKPRRPYSLGDE</sequence>
<evidence type="ECO:0000313" key="3">
    <source>
        <dbReference type="Proteomes" id="UP000186002"/>
    </source>
</evidence>
<dbReference type="Proteomes" id="UP000186002">
    <property type="component" value="Unassembled WGS sequence"/>
</dbReference>
<name>A0A1M6ZRZ1_9HYPH</name>
<keyword evidence="3" id="KW-1185">Reference proteome</keyword>
<dbReference type="AlphaFoldDB" id="A0A1M6ZRZ1"/>
<dbReference type="RefSeq" id="WP_073007957.1">
    <property type="nucleotide sequence ID" value="NZ_FRBW01000001.1"/>
</dbReference>
<evidence type="ECO:0000313" key="2">
    <source>
        <dbReference type="EMBL" id="SHL33206.1"/>
    </source>
</evidence>
<reference evidence="2 3" key="1">
    <citation type="submission" date="2016-11" db="EMBL/GenBank/DDBJ databases">
        <authorList>
            <person name="Jaros S."/>
            <person name="Januszkiewicz K."/>
            <person name="Wedrychowicz H."/>
        </authorList>
    </citation>
    <scope>NUCLEOTIDE SEQUENCE [LARGE SCALE GENOMIC DNA]</scope>
    <source>
        <strain evidence="2 3">DSM 22153</strain>
    </source>
</reference>
<organism evidence="2 3">
    <name type="scientific">Roseibium suaedae</name>
    <dbReference type="NCBI Taxonomy" id="735517"/>
    <lineage>
        <taxon>Bacteria</taxon>
        <taxon>Pseudomonadati</taxon>
        <taxon>Pseudomonadota</taxon>
        <taxon>Alphaproteobacteria</taxon>
        <taxon>Hyphomicrobiales</taxon>
        <taxon>Stappiaceae</taxon>
        <taxon>Roseibium</taxon>
    </lineage>
</organism>
<feature type="region of interest" description="Disordered" evidence="1">
    <location>
        <begin position="1"/>
        <end position="88"/>
    </location>
</feature>
<proteinExistence type="predicted"/>
<accession>A0A1M6ZRZ1</accession>
<gene>
    <name evidence="2" type="ORF">SAMN05444272_0324</name>
</gene>
<evidence type="ECO:0000256" key="1">
    <source>
        <dbReference type="SAM" id="MobiDB-lite"/>
    </source>
</evidence>
<dbReference type="STRING" id="735517.SAMN05444272_0324"/>